<feature type="transmembrane region" description="Helical" evidence="9">
    <location>
        <begin position="356"/>
        <end position="378"/>
    </location>
</feature>
<accession>A0A0D6B355</accession>
<name>A0A0D6B355_RHOSU</name>
<evidence type="ECO:0000313" key="11">
    <source>
        <dbReference type="Proteomes" id="UP000064912"/>
    </source>
</evidence>
<evidence type="ECO:0000256" key="7">
    <source>
        <dbReference type="ARBA" id="ARBA00023065"/>
    </source>
</evidence>
<evidence type="ECO:0000256" key="2">
    <source>
        <dbReference type="ARBA" id="ARBA00009137"/>
    </source>
</evidence>
<proteinExistence type="inferred from homology"/>
<feature type="transmembrane region" description="Helical" evidence="9">
    <location>
        <begin position="417"/>
        <end position="441"/>
    </location>
</feature>
<dbReference type="Proteomes" id="UP000064912">
    <property type="component" value="Chromosome"/>
</dbReference>
<dbReference type="GO" id="GO:0005886">
    <property type="term" value="C:plasma membrane"/>
    <property type="evidence" value="ECO:0007669"/>
    <property type="project" value="UniProtKB-SubCell"/>
</dbReference>
<gene>
    <name evidence="10" type="ORF">NHU_02126</name>
</gene>
<keyword evidence="7" id="KW-0406">Ion transport</keyword>
<dbReference type="AlphaFoldDB" id="A0A0D6B355"/>
<keyword evidence="3" id="KW-0813">Transport</keyword>
<evidence type="ECO:0000256" key="4">
    <source>
        <dbReference type="ARBA" id="ARBA00022475"/>
    </source>
</evidence>
<keyword evidence="8 9" id="KW-0472">Membrane</keyword>
<dbReference type="KEGG" id="rsu:NHU_02126"/>
<feature type="transmembrane region" description="Helical" evidence="9">
    <location>
        <begin position="39"/>
        <end position="59"/>
    </location>
</feature>
<evidence type="ECO:0000256" key="1">
    <source>
        <dbReference type="ARBA" id="ARBA00004651"/>
    </source>
</evidence>
<keyword evidence="6 9" id="KW-1133">Transmembrane helix</keyword>
<feature type="transmembrane region" description="Helical" evidence="9">
    <location>
        <begin position="281"/>
        <end position="299"/>
    </location>
</feature>
<feature type="transmembrane region" description="Helical" evidence="9">
    <location>
        <begin position="71"/>
        <end position="89"/>
    </location>
</feature>
<dbReference type="PATRIC" id="fig|35806.4.peg.2189"/>
<dbReference type="GO" id="GO:0008324">
    <property type="term" value="F:monoatomic cation transmembrane transporter activity"/>
    <property type="evidence" value="ECO:0007669"/>
    <property type="project" value="InterPro"/>
</dbReference>
<evidence type="ECO:0000256" key="9">
    <source>
        <dbReference type="SAM" id="Phobius"/>
    </source>
</evidence>
<feature type="transmembrane region" description="Helical" evidence="9">
    <location>
        <begin position="480"/>
        <end position="500"/>
    </location>
</feature>
<evidence type="ECO:0000313" key="10">
    <source>
        <dbReference type="EMBL" id="BAQ69280.1"/>
    </source>
</evidence>
<protein>
    <submittedName>
        <fullName evidence="10">Potassium uptake protein TrkH</fullName>
    </submittedName>
</protein>
<comment type="subcellular location">
    <subcellularLocation>
        <location evidence="1">Cell membrane</location>
        <topology evidence="1">Multi-pass membrane protein</topology>
    </subcellularLocation>
</comment>
<evidence type="ECO:0000256" key="6">
    <source>
        <dbReference type="ARBA" id="ARBA00022989"/>
    </source>
</evidence>
<evidence type="ECO:0000256" key="5">
    <source>
        <dbReference type="ARBA" id="ARBA00022692"/>
    </source>
</evidence>
<dbReference type="GO" id="GO:0030001">
    <property type="term" value="P:metal ion transport"/>
    <property type="evidence" value="ECO:0007669"/>
    <property type="project" value="UniProtKB-ARBA"/>
</dbReference>
<feature type="transmembrane region" description="Helical" evidence="9">
    <location>
        <begin position="250"/>
        <end position="269"/>
    </location>
</feature>
<sequence length="507" mass="54246">MRRLADLPFLVILMGIGALAMFPPVVLALAERDWETARAFFNSGLLFFVLAVLIGLSTINRPVQNQARSHLLAMLGFYTLLPLMLAVPVSEAVGDTSFLNAYFEMVSCLTTTGATLFDSPERLSPGVHLWRATVGWLGGFFVWVTAIAILAPMNLGGFEVTAGTGGIAGRIGSERGEVSPAHDPRERLLRFAHQLAPVYIGLTATLWVLMVVAGEGPLVAACHAMSVLSTSGISPVGGVAGGQSGVPGEIMLWGFMVFAISRQMFMFDFRPESWRRLKADLELRMGVGIAWVVTVFLFARHWVGAYEVAAEENGMAALRALWGAIFTVTSYLTTTGFASVEWIDARQWSGLATPGLILVGLAVFGGSVATTAGGVKLLRIYALYKHGIREMEKLVHPSSVGGAGAFARRIRRQGAQIAFVFFMLFALSVAVVMVTLGLLGLDFEASMVLTVAALTTTGPLAAAATDPPLSYAALGDGPKMVLAATMVLGRLETLAIIALFNPEFWRK</sequence>
<dbReference type="EMBL" id="AP014800">
    <property type="protein sequence ID" value="BAQ69280.1"/>
    <property type="molecule type" value="Genomic_DNA"/>
</dbReference>
<dbReference type="Pfam" id="PF02386">
    <property type="entry name" value="TrkH"/>
    <property type="match status" value="1"/>
</dbReference>
<keyword evidence="5 9" id="KW-0812">Transmembrane</keyword>
<organism evidence="10 11">
    <name type="scientific">Rhodovulum sulfidophilum</name>
    <name type="common">Rhodobacter sulfidophilus</name>
    <dbReference type="NCBI Taxonomy" id="35806"/>
    <lineage>
        <taxon>Bacteria</taxon>
        <taxon>Pseudomonadati</taxon>
        <taxon>Pseudomonadota</taxon>
        <taxon>Alphaproteobacteria</taxon>
        <taxon>Rhodobacterales</taxon>
        <taxon>Paracoccaceae</taxon>
        <taxon>Rhodovulum</taxon>
    </lineage>
</organism>
<feature type="transmembrane region" description="Helical" evidence="9">
    <location>
        <begin position="129"/>
        <end position="151"/>
    </location>
</feature>
<dbReference type="PANTHER" id="PTHR32024:SF2">
    <property type="entry name" value="TRK SYSTEM POTASSIUM UPTAKE PROTEIN TRKG-RELATED"/>
    <property type="match status" value="1"/>
</dbReference>
<dbReference type="eggNOG" id="COG0168">
    <property type="taxonomic scope" value="Bacteria"/>
</dbReference>
<evidence type="ECO:0000256" key="3">
    <source>
        <dbReference type="ARBA" id="ARBA00022448"/>
    </source>
</evidence>
<dbReference type="InterPro" id="IPR003445">
    <property type="entry name" value="Cat_transpt"/>
</dbReference>
<dbReference type="PANTHER" id="PTHR32024">
    <property type="entry name" value="TRK SYSTEM POTASSIUM UPTAKE PROTEIN TRKG-RELATED"/>
    <property type="match status" value="1"/>
</dbReference>
<comment type="similarity">
    <text evidence="2">Belongs to the TrkH potassium transport family.</text>
</comment>
<reference evidence="10 11" key="1">
    <citation type="submission" date="2015-02" db="EMBL/GenBank/DDBJ databases">
        <title>Genome sequene of Rhodovulum sulfidophilum DSM 2351.</title>
        <authorList>
            <person name="Nagao N."/>
        </authorList>
    </citation>
    <scope>NUCLEOTIDE SEQUENCE [LARGE SCALE GENOMIC DNA]</scope>
    <source>
        <strain evidence="10 11">DSM 2351</strain>
    </source>
</reference>
<feature type="transmembrane region" description="Helical" evidence="9">
    <location>
        <begin position="191"/>
        <end position="211"/>
    </location>
</feature>
<feature type="transmembrane region" description="Helical" evidence="9">
    <location>
        <begin position="7"/>
        <end position="27"/>
    </location>
</feature>
<evidence type="ECO:0000256" key="8">
    <source>
        <dbReference type="ARBA" id="ARBA00023136"/>
    </source>
</evidence>
<keyword evidence="4" id="KW-1003">Cell membrane</keyword>